<dbReference type="InterPro" id="IPR036010">
    <property type="entry name" value="2Fe-2S_ferredoxin-like_sf"/>
</dbReference>
<feature type="domain" description="2Fe-2S ferredoxin-type" evidence="7">
    <location>
        <begin position="7"/>
        <end position="101"/>
    </location>
</feature>
<dbReference type="RefSeq" id="WP_282908393.1">
    <property type="nucleotide sequence ID" value="NZ_JAGRPV010000001.1"/>
</dbReference>
<dbReference type="PANTHER" id="PTHR23426:SF65">
    <property type="entry name" value="FERREDOXIN-2, MITOCHONDRIAL"/>
    <property type="match status" value="1"/>
</dbReference>
<dbReference type="PROSITE" id="PS51085">
    <property type="entry name" value="2FE2S_FER_2"/>
    <property type="match status" value="1"/>
</dbReference>
<evidence type="ECO:0000256" key="4">
    <source>
        <dbReference type="ARBA" id="ARBA00023004"/>
    </source>
</evidence>
<comment type="similarity">
    <text evidence="1">Belongs to the adrenodoxin/putidaredoxin family.</text>
</comment>
<dbReference type="Pfam" id="PF00111">
    <property type="entry name" value="Fer2"/>
    <property type="match status" value="1"/>
</dbReference>
<dbReference type="InterPro" id="IPR012675">
    <property type="entry name" value="Beta-grasp_dom_sf"/>
</dbReference>
<keyword evidence="9" id="KW-1185">Reference proteome</keyword>
<dbReference type="EMBL" id="JAGRPV010000001">
    <property type="protein sequence ID" value="MDI4645470.1"/>
    <property type="molecule type" value="Genomic_DNA"/>
</dbReference>
<evidence type="ECO:0000313" key="9">
    <source>
        <dbReference type="Proteomes" id="UP001161691"/>
    </source>
</evidence>
<evidence type="ECO:0000313" key="8">
    <source>
        <dbReference type="EMBL" id="MDI4645470.1"/>
    </source>
</evidence>
<keyword evidence="5" id="KW-0411">Iron-sulfur</keyword>
<name>A0ABT6TFJ1_9BACL</name>
<evidence type="ECO:0000259" key="7">
    <source>
        <dbReference type="PROSITE" id="PS51085"/>
    </source>
</evidence>
<keyword evidence="2" id="KW-0001">2Fe-2S</keyword>
<dbReference type="Gene3D" id="3.10.20.30">
    <property type="match status" value="1"/>
</dbReference>
<comment type="cofactor">
    <cofactor evidence="6">
        <name>[2Fe-2S] cluster</name>
        <dbReference type="ChEBI" id="CHEBI:190135"/>
    </cofactor>
</comment>
<comment type="caution">
    <text evidence="8">The sequence shown here is derived from an EMBL/GenBank/DDBJ whole genome shotgun (WGS) entry which is preliminary data.</text>
</comment>
<evidence type="ECO:0000256" key="6">
    <source>
        <dbReference type="ARBA" id="ARBA00034078"/>
    </source>
</evidence>
<proteinExistence type="inferred from homology"/>
<protein>
    <submittedName>
        <fullName evidence="8">2Fe-2S iron-sulfur cluster-binding protein</fullName>
    </submittedName>
</protein>
<accession>A0ABT6TFJ1</accession>
<sequence>MGDKGGCEVEFGPEGQTVNVRAGTTLLEAARRAKAPVRTRCGGVAGCLMCKVDVPLAHREALSPPTEAERRKLGPLLEQGVRLSCQSRIRRSLRVEVPEDPLKAAVRRQLERQQSDDLW</sequence>
<organism evidence="8 9">
    <name type="scientific">Cohnella hashimotonis</name>
    <dbReference type="NCBI Taxonomy" id="2826895"/>
    <lineage>
        <taxon>Bacteria</taxon>
        <taxon>Bacillati</taxon>
        <taxon>Bacillota</taxon>
        <taxon>Bacilli</taxon>
        <taxon>Bacillales</taxon>
        <taxon>Paenibacillaceae</taxon>
        <taxon>Cohnella</taxon>
    </lineage>
</organism>
<evidence type="ECO:0000256" key="3">
    <source>
        <dbReference type="ARBA" id="ARBA00022723"/>
    </source>
</evidence>
<keyword evidence="3" id="KW-0479">Metal-binding</keyword>
<dbReference type="InterPro" id="IPR001041">
    <property type="entry name" value="2Fe-2S_ferredoxin-type"/>
</dbReference>
<dbReference type="PANTHER" id="PTHR23426">
    <property type="entry name" value="FERREDOXIN/ADRENODOXIN"/>
    <property type="match status" value="1"/>
</dbReference>
<dbReference type="SUPFAM" id="SSF54292">
    <property type="entry name" value="2Fe-2S ferredoxin-like"/>
    <property type="match status" value="1"/>
</dbReference>
<gene>
    <name evidence="8" type="ORF">KB449_10875</name>
</gene>
<dbReference type="Proteomes" id="UP001161691">
    <property type="component" value="Unassembled WGS sequence"/>
</dbReference>
<evidence type="ECO:0000256" key="5">
    <source>
        <dbReference type="ARBA" id="ARBA00023014"/>
    </source>
</evidence>
<evidence type="ECO:0000256" key="2">
    <source>
        <dbReference type="ARBA" id="ARBA00022714"/>
    </source>
</evidence>
<keyword evidence="4" id="KW-0408">Iron</keyword>
<dbReference type="CDD" id="cd00207">
    <property type="entry name" value="fer2"/>
    <property type="match status" value="1"/>
</dbReference>
<reference evidence="8" key="1">
    <citation type="submission" date="2023-04" db="EMBL/GenBank/DDBJ databases">
        <title>Comparative genomic analysis of Cohnella hashimotonis sp. nov., isolated from the International Space Station.</title>
        <authorList>
            <person name="Venkateswaran K."/>
            <person name="Simpson A."/>
        </authorList>
    </citation>
    <scope>NUCLEOTIDE SEQUENCE</scope>
    <source>
        <strain evidence="8">F6_2S_P_1</strain>
    </source>
</reference>
<evidence type="ECO:0000256" key="1">
    <source>
        <dbReference type="ARBA" id="ARBA00010914"/>
    </source>
</evidence>
<dbReference type="InterPro" id="IPR001055">
    <property type="entry name" value="Adrenodoxin-like"/>
</dbReference>